<sequence length="180" mass="20480">MKYVSDGKICTMKDAPVHTLEERIQRMEDTEAIKGIMYHYTRCTDNLDAEGIAAMFTENGTFCSPALGNPTGRKAIAELYAKLLPGTKSSTHLIANQQIWFQTNDRAIMHCYLHAWQTFESYPAKPDCFSYGRYEVEAVREEDGEWRVQNFKIVFAGQLGGGKCCDHFARPWPPKPDEES</sequence>
<dbReference type="Gene3D" id="3.10.450.50">
    <property type="match status" value="1"/>
</dbReference>
<gene>
    <name evidence="2" type="ORF">IAA08_03275</name>
</gene>
<evidence type="ECO:0000259" key="1">
    <source>
        <dbReference type="Pfam" id="PF13577"/>
    </source>
</evidence>
<dbReference type="InterPro" id="IPR037401">
    <property type="entry name" value="SnoaL-like"/>
</dbReference>
<dbReference type="Pfam" id="PF13577">
    <property type="entry name" value="SnoaL_4"/>
    <property type="match status" value="1"/>
</dbReference>
<comment type="caution">
    <text evidence="2">The sequence shown here is derived from an EMBL/GenBank/DDBJ whole genome shotgun (WGS) entry which is preliminary data.</text>
</comment>
<evidence type="ECO:0000313" key="3">
    <source>
        <dbReference type="Proteomes" id="UP000824024"/>
    </source>
</evidence>
<dbReference type="EMBL" id="DXCH01000089">
    <property type="protein sequence ID" value="HIZ06942.1"/>
    <property type="molecule type" value="Genomic_DNA"/>
</dbReference>
<accession>A0A9D2IFB2</accession>
<evidence type="ECO:0000313" key="2">
    <source>
        <dbReference type="EMBL" id="HIZ06942.1"/>
    </source>
</evidence>
<dbReference type="CDD" id="cd00531">
    <property type="entry name" value="NTF2_like"/>
    <property type="match status" value="1"/>
</dbReference>
<dbReference type="InterPro" id="IPR011944">
    <property type="entry name" value="Steroid_delta5-4_isomerase"/>
</dbReference>
<dbReference type="Proteomes" id="UP000824024">
    <property type="component" value="Unassembled WGS sequence"/>
</dbReference>
<name>A0A9D2IFB2_9FIRM</name>
<feature type="domain" description="SnoaL-like" evidence="1">
    <location>
        <begin position="25"/>
        <end position="151"/>
    </location>
</feature>
<dbReference type="SUPFAM" id="SSF54427">
    <property type="entry name" value="NTF2-like"/>
    <property type="match status" value="1"/>
</dbReference>
<proteinExistence type="predicted"/>
<organism evidence="2 3">
    <name type="scientific">Candidatus Eubacterium avistercoris</name>
    <dbReference type="NCBI Taxonomy" id="2838567"/>
    <lineage>
        <taxon>Bacteria</taxon>
        <taxon>Bacillati</taxon>
        <taxon>Bacillota</taxon>
        <taxon>Clostridia</taxon>
        <taxon>Eubacteriales</taxon>
        <taxon>Eubacteriaceae</taxon>
        <taxon>Eubacterium</taxon>
    </lineage>
</organism>
<dbReference type="InterPro" id="IPR032710">
    <property type="entry name" value="NTF2-like_dom_sf"/>
</dbReference>
<dbReference type="NCBIfam" id="TIGR02246">
    <property type="entry name" value="SgcJ/EcaC family oxidoreductase"/>
    <property type="match status" value="1"/>
</dbReference>
<protein>
    <submittedName>
        <fullName evidence="2">Nuclear transport factor 2 family protein</fullName>
    </submittedName>
</protein>
<dbReference type="AlphaFoldDB" id="A0A9D2IFB2"/>
<reference evidence="2" key="1">
    <citation type="journal article" date="2021" name="PeerJ">
        <title>Extensive microbial diversity within the chicken gut microbiome revealed by metagenomics and culture.</title>
        <authorList>
            <person name="Gilroy R."/>
            <person name="Ravi A."/>
            <person name="Getino M."/>
            <person name="Pursley I."/>
            <person name="Horton D.L."/>
            <person name="Alikhan N.F."/>
            <person name="Baker D."/>
            <person name="Gharbi K."/>
            <person name="Hall N."/>
            <person name="Watson M."/>
            <person name="Adriaenssens E.M."/>
            <person name="Foster-Nyarko E."/>
            <person name="Jarju S."/>
            <person name="Secka A."/>
            <person name="Antonio M."/>
            <person name="Oren A."/>
            <person name="Chaudhuri R.R."/>
            <person name="La Ragione R."/>
            <person name="Hildebrand F."/>
            <person name="Pallen M.J."/>
        </authorList>
    </citation>
    <scope>NUCLEOTIDE SEQUENCE</scope>
    <source>
        <strain evidence="2">CHK192-9172</strain>
    </source>
</reference>
<reference evidence="2" key="2">
    <citation type="submission" date="2021-04" db="EMBL/GenBank/DDBJ databases">
        <authorList>
            <person name="Gilroy R."/>
        </authorList>
    </citation>
    <scope>NUCLEOTIDE SEQUENCE</scope>
    <source>
        <strain evidence="2">CHK192-9172</strain>
    </source>
</reference>